<dbReference type="Proteomes" id="UP001362999">
    <property type="component" value="Unassembled WGS sequence"/>
</dbReference>
<sequence>MECSGSPFTRYFLSNYAPNDQEIAAIRAFVAPYSEELSRFQALIDKLSIERDQLKDYVNPHKALISPMRQVPEDILRDISFRHVGMRACRSRSRPRVQLFGISGRN</sequence>
<keyword evidence="2" id="KW-1185">Reference proteome</keyword>
<reference evidence="1 2" key="1">
    <citation type="journal article" date="2024" name="J Genomics">
        <title>Draft genome sequencing and assembly of Favolaschia claudopus CIRM-BRFM 2984 isolated from oak limbs.</title>
        <authorList>
            <person name="Navarro D."/>
            <person name="Drula E."/>
            <person name="Chaduli D."/>
            <person name="Cazenave R."/>
            <person name="Ahrendt S."/>
            <person name="Wang J."/>
            <person name="Lipzen A."/>
            <person name="Daum C."/>
            <person name="Barry K."/>
            <person name="Grigoriev I.V."/>
            <person name="Favel A."/>
            <person name="Rosso M.N."/>
            <person name="Martin F."/>
        </authorList>
    </citation>
    <scope>NUCLEOTIDE SEQUENCE [LARGE SCALE GENOMIC DNA]</scope>
    <source>
        <strain evidence="1 2">CIRM-BRFM 2984</strain>
    </source>
</reference>
<accession>A0AAW0A7K1</accession>
<evidence type="ECO:0000313" key="2">
    <source>
        <dbReference type="Proteomes" id="UP001362999"/>
    </source>
</evidence>
<organism evidence="1 2">
    <name type="scientific">Favolaschia claudopus</name>
    <dbReference type="NCBI Taxonomy" id="2862362"/>
    <lineage>
        <taxon>Eukaryota</taxon>
        <taxon>Fungi</taxon>
        <taxon>Dikarya</taxon>
        <taxon>Basidiomycota</taxon>
        <taxon>Agaricomycotina</taxon>
        <taxon>Agaricomycetes</taxon>
        <taxon>Agaricomycetidae</taxon>
        <taxon>Agaricales</taxon>
        <taxon>Marasmiineae</taxon>
        <taxon>Mycenaceae</taxon>
        <taxon>Favolaschia</taxon>
    </lineage>
</organism>
<name>A0AAW0A7K1_9AGAR</name>
<proteinExistence type="predicted"/>
<evidence type="ECO:0000313" key="1">
    <source>
        <dbReference type="EMBL" id="KAK7001543.1"/>
    </source>
</evidence>
<comment type="caution">
    <text evidence="1">The sequence shown here is derived from an EMBL/GenBank/DDBJ whole genome shotgun (WGS) entry which is preliminary data.</text>
</comment>
<dbReference type="AlphaFoldDB" id="A0AAW0A7K1"/>
<gene>
    <name evidence="1" type="ORF">R3P38DRAFT_3612390</name>
</gene>
<dbReference type="EMBL" id="JAWWNJ010000083">
    <property type="protein sequence ID" value="KAK7001543.1"/>
    <property type="molecule type" value="Genomic_DNA"/>
</dbReference>
<protein>
    <submittedName>
        <fullName evidence="1">Uncharacterized protein</fullName>
    </submittedName>
</protein>